<evidence type="ECO:0000313" key="3">
    <source>
        <dbReference type="EMBL" id="KAG5567535.1"/>
    </source>
</evidence>
<organism evidence="3 4">
    <name type="scientific">Rhododendron griersonianum</name>
    <dbReference type="NCBI Taxonomy" id="479676"/>
    <lineage>
        <taxon>Eukaryota</taxon>
        <taxon>Viridiplantae</taxon>
        <taxon>Streptophyta</taxon>
        <taxon>Embryophyta</taxon>
        <taxon>Tracheophyta</taxon>
        <taxon>Spermatophyta</taxon>
        <taxon>Magnoliopsida</taxon>
        <taxon>eudicotyledons</taxon>
        <taxon>Gunneridae</taxon>
        <taxon>Pentapetalae</taxon>
        <taxon>asterids</taxon>
        <taxon>Ericales</taxon>
        <taxon>Ericaceae</taxon>
        <taxon>Ericoideae</taxon>
        <taxon>Rhodoreae</taxon>
        <taxon>Rhododendron</taxon>
    </lineage>
</organism>
<comment type="similarity">
    <text evidence="1">Belongs to the JARID1 histone demethylase family.</text>
</comment>
<evidence type="ECO:0000313" key="4">
    <source>
        <dbReference type="Proteomes" id="UP000823749"/>
    </source>
</evidence>
<evidence type="ECO:0000256" key="1">
    <source>
        <dbReference type="ARBA" id="ARBA00006801"/>
    </source>
</evidence>
<accession>A0AAV6LQV7</accession>
<reference evidence="3" key="1">
    <citation type="submission" date="2020-08" db="EMBL/GenBank/DDBJ databases">
        <title>Plant Genome Project.</title>
        <authorList>
            <person name="Zhang R.-G."/>
        </authorList>
    </citation>
    <scope>NUCLEOTIDE SEQUENCE</scope>
    <source>
        <strain evidence="3">WSP0</strain>
        <tissue evidence="3">Leaf</tissue>
    </source>
</reference>
<dbReference type="PROSITE" id="PS51184">
    <property type="entry name" value="JMJC"/>
    <property type="match status" value="1"/>
</dbReference>
<dbReference type="SMART" id="SM00558">
    <property type="entry name" value="JmjC"/>
    <property type="match status" value="1"/>
</dbReference>
<gene>
    <name evidence="3" type="ORF">RHGRI_002918</name>
</gene>
<keyword evidence="4" id="KW-1185">Reference proteome</keyword>
<feature type="domain" description="JmjC" evidence="2">
    <location>
        <begin position="132"/>
        <end position="325"/>
    </location>
</feature>
<dbReference type="PANTHER" id="PTHR12461">
    <property type="entry name" value="HYPOXIA-INDUCIBLE FACTOR 1 ALPHA INHIBITOR-RELATED"/>
    <property type="match status" value="1"/>
</dbReference>
<dbReference type="PANTHER" id="PTHR12461:SF102">
    <property type="entry name" value="LYSINE-SPECIFIC DEMETHYLASE JMJ31"/>
    <property type="match status" value="1"/>
</dbReference>
<sequence>MAEESLRVCQLEEIPCPREFVSQIESRNIPAVFKGCVKNWKAFSLWDPSSGGLDYLLERVGSSMVEAMLSRSAPVFYGDIRGHERVQLPFSTFIGYCNEHIQKPRRDCEVSSESERHELEGSDTKQGSMLFGDAPQQIYLAQVPIMSIENEERVQLGTLREDIQRVCRFLSGNPLDCFLFLCLSTSRPAFLETKELASINLWMNNAHSRSSTHYDPHQNVLCVVSGCKQVVLWPPSASPFLYPMPLYGEASNHSAVNLEKPDLSIHPRAEQSMEYSQKVILHAGDALFIPEGWFHQVDSEDLTIAVNFWWRSNLMSGMSEHMDAYYLRLLLRRLTDKQMVRLFHILLCIGNTGQNRVLGKSIAGASTSERRTIEQHNNGQADYCYNGSDKNCAPEDSKANVIKEKLMLHELEPPTLKALQELVSLVHDRVNVADQSEPVDSTSTKGSAFREKREHVNCLKANFSCLENDPVACVLSNLHPLTLQNVFLAMAHNFPRTLEALMLHLLSPVGAEVLTRKFDEMDQLTAEEDRNKFYEVFYGAFDDQCAAMDAILSGKECFARQAHGFSIELGFLQIKELHGEQHPVFYCGAWHSRTCWINIWVFALTGQNHLFDEWLSDLGFCKDNVSQ</sequence>
<evidence type="ECO:0000259" key="2">
    <source>
        <dbReference type="PROSITE" id="PS51184"/>
    </source>
</evidence>
<comment type="caution">
    <text evidence="3">The sequence shown here is derived from an EMBL/GenBank/DDBJ whole genome shotgun (WGS) entry which is preliminary data.</text>
</comment>
<name>A0AAV6LQV7_9ERIC</name>
<protein>
    <recommendedName>
        <fullName evidence="2">JmjC domain-containing protein</fullName>
    </recommendedName>
</protein>
<dbReference type="InterPro" id="IPR003347">
    <property type="entry name" value="JmjC_dom"/>
</dbReference>
<dbReference type="SUPFAM" id="SSF51197">
    <property type="entry name" value="Clavaminate synthase-like"/>
    <property type="match status" value="1"/>
</dbReference>
<dbReference type="AlphaFoldDB" id="A0AAV6LQV7"/>
<proteinExistence type="inferred from homology"/>
<dbReference type="Proteomes" id="UP000823749">
    <property type="component" value="Chromosome 1"/>
</dbReference>
<dbReference type="Gene3D" id="2.60.120.650">
    <property type="entry name" value="Cupin"/>
    <property type="match status" value="1"/>
</dbReference>
<dbReference type="InterPro" id="IPR041667">
    <property type="entry name" value="Cupin_8"/>
</dbReference>
<dbReference type="Pfam" id="PF13621">
    <property type="entry name" value="Cupin_8"/>
    <property type="match status" value="1"/>
</dbReference>
<dbReference type="EMBL" id="JACTNZ010000001">
    <property type="protein sequence ID" value="KAG5567535.1"/>
    <property type="molecule type" value="Genomic_DNA"/>
</dbReference>